<sequence length="76" mass="8339">MSDLPLHEVPPIPIDGLTGTHHVTTIPATGEPVFVIFPPGEDDAIELTRPQLWQHIDALLTLLKRTPIPTRTLEAS</sequence>
<dbReference type="STRING" id="158898.SAMN04488548_10138"/>
<dbReference type="Proteomes" id="UP000183180">
    <property type="component" value="Unassembled WGS sequence"/>
</dbReference>
<name>A0A1H2DNQ0_9ACTN</name>
<dbReference type="EMBL" id="FNLM01000020">
    <property type="protein sequence ID" value="SDT85593.1"/>
    <property type="molecule type" value="Genomic_DNA"/>
</dbReference>
<evidence type="ECO:0000313" key="4">
    <source>
        <dbReference type="EMBL" id="SDT83978.1"/>
    </source>
</evidence>
<dbReference type="EMBL" id="FNLM01000001">
    <property type="protein sequence ID" value="SDT83718.1"/>
    <property type="molecule type" value="Genomic_DNA"/>
</dbReference>
<dbReference type="EMBL" id="FNLM01000005">
    <property type="protein sequence ID" value="SDT84005.1"/>
    <property type="molecule type" value="Genomic_DNA"/>
</dbReference>
<dbReference type="EMBL" id="FNLM01000025">
    <property type="protein sequence ID" value="SDT87851.1"/>
    <property type="molecule type" value="Genomic_DNA"/>
</dbReference>
<dbReference type="EMBL" id="FNLM01000018">
    <property type="protein sequence ID" value="SDT85257.1"/>
    <property type="molecule type" value="Genomic_DNA"/>
</dbReference>
<evidence type="ECO:0000313" key="3">
    <source>
        <dbReference type="EMBL" id="SDT83925.1"/>
    </source>
</evidence>
<accession>A0A1H2DNQ0</accession>
<protein>
    <submittedName>
        <fullName evidence="4">Uncharacterized protein</fullName>
    </submittedName>
</protein>
<gene>
    <name evidence="1" type="ORF">SAMN04488548_10138</name>
    <name evidence="2" type="ORF">SAMN04488548_10510</name>
    <name evidence="3" type="ORF">SAMN04488548_10528</name>
    <name evidence="4" type="ORF">SAMN04488548_10546</name>
    <name evidence="5" type="ORF">SAMN04488548_10555</name>
    <name evidence="6" type="ORF">SAMN04488548_11816</name>
    <name evidence="7" type="ORF">SAMN04488548_12029</name>
    <name evidence="8" type="ORF">SAMN04488548_12036</name>
    <name evidence="9" type="ORF">SAMN04488548_12533</name>
</gene>
<dbReference type="RefSeq" id="WP_074847850.1">
    <property type="nucleotide sequence ID" value="NZ_FNLM01000001.1"/>
</dbReference>
<organism evidence="4 10">
    <name type="scientific">Gordonia westfalica</name>
    <dbReference type="NCBI Taxonomy" id="158898"/>
    <lineage>
        <taxon>Bacteria</taxon>
        <taxon>Bacillati</taxon>
        <taxon>Actinomycetota</taxon>
        <taxon>Actinomycetes</taxon>
        <taxon>Mycobacteriales</taxon>
        <taxon>Gordoniaceae</taxon>
        <taxon>Gordonia</taxon>
    </lineage>
</organism>
<dbReference type="EMBL" id="FNLM01000005">
    <property type="protein sequence ID" value="SDT83869.1"/>
    <property type="molecule type" value="Genomic_DNA"/>
</dbReference>
<dbReference type="EMBL" id="FNLM01000020">
    <property type="protein sequence ID" value="SDT85625.1"/>
    <property type="molecule type" value="Genomic_DNA"/>
</dbReference>
<evidence type="ECO:0000313" key="9">
    <source>
        <dbReference type="EMBL" id="SDT87851.1"/>
    </source>
</evidence>
<evidence type="ECO:0000313" key="2">
    <source>
        <dbReference type="EMBL" id="SDT83869.1"/>
    </source>
</evidence>
<reference evidence="4 10" key="1">
    <citation type="submission" date="2016-10" db="EMBL/GenBank/DDBJ databases">
        <authorList>
            <person name="de Groot N.N."/>
        </authorList>
    </citation>
    <scope>NUCLEOTIDE SEQUENCE [LARGE SCALE GENOMIC DNA]</scope>
    <source>
        <strain evidence="4 10">DSM 44215</strain>
    </source>
</reference>
<proteinExistence type="predicted"/>
<evidence type="ECO:0000313" key="1">
    <source>
        <dbReference type="EMBL" id="SDT83718.1"/>
    </source>
</evidence>
<evidence type="ECO:0000313" key="6">
    <source>
        <dbReference type="EMBL" id="SDT85257.1"/>
    </source>
</evidence>
<evidence type="ECO:0000313" key="7">
    <source>
        <dbReference type="EMBL" id="SDT85593.1"/>
    </source>
</evidence>
<dbReference type="EMBL" id="FNLM01000005">
    <property type="protein sequence ID" value="SDT83925.1"/>
    <property type="molecule type" value="Genomic_DNA"/>
</dbReference>
<dbReference type="AlphaFoldDB" id="A0A1H2DNQ0"/>
<dbReference type="EMBL" id="FNLM01000005">
    <property type="protein sequence ID" value="SDT83978.1"/>
    <property type="molecule type" value="Genomic_DNA"/>
</dbReference>
<evidence type="ECO:0000313" key="5">
    <source>
        <dbReference type="EMBL" id="SDT84005.1"/>
    </source>
</evidence>
<evidence type="ECO:0000313" key="10">
    <source>
        <dbReference type="Proteomes" id="UP000183180"/>
    </source>
</evidence>
<evidence type="ECO:0000313" key="8">
    <source>
        <dbReference type="EMBL" id="SDT85625.1"/>
    </source>
</evidence>